<gene>
    <name evidence="5" type="ORF">GPZ80_01480</name>
</gene>
<dbReference type="Gene3D" id="2.60.40.790">
    <property type="match status" value="1"/>
</dbReference>
<dbReference type="Pfam" id="PF00011">
    <property type="entry name" value="HSP20"/>
    <property type="match status" value="1"/>
</dbReference>
<name>A0ABR7KZI3_9PSEU</name>
<comment type="caution">
    <text evidence="5">The sequence shown here is derived from an EMBL/GenBank/DDBJ whole genome shotgun (WGS) entry which is preliminary data.</text>
</comment>
<dbReference type="SUPFAM" id="SSF49764">
    <property type="entry name" value="HSP20-like chaperones"/>
    <property type="match status" value="1"/>
</dbReference>
<organism evidence="5 6">
    <name type="scientific">Actinokineospora xionganensis</name>
    <dbReference type="NCBI Taxonomy" id="2684470"/>
    <lineage>
        <taxon>Bacteria</taxon>
        <taxon>Bacillati</taxon>
        <taxon>Actinomycetota</taxon>
        <taxon>Actinomycetes</taxon>
        <taxon>Pseudonocardiales</taxon>
        <taxon>Pseudonocardiaceae</taxon>
        <taxon>Actinokineospora</taxon>
    </lineage>
</organism>
<dbReference type="EMBL" id="JABVED010000001">
    <property type="protein sequence ID" value="MBC6445841.1"/>
    <property type="molecule type" value="Genomic_DNA"/>
</dbReference>
<dbReference type="InterPro" id="IPR002068">
    <property type="entry name" value="A-crystallin/Hsp20_dom"/>
</dbReference>
<dbReference type="InterPro" id="IPR008978">
    <property type="entry name" value="HSP20-like_chaperone"/>
</dbReference>
<reference evidence="5 6" key="1">
    <citation type="submission" date="2020-06" db="EMBL/GenBank/DDBJ databases">
        <title>Actinokineospora xiongansis sp. nov., isolated from soil of Baiyangdian.</title>
        <authorList>
            <person name="Zhang X."/>
        </authorList>
    </citation>
    <scope>NUCLEOTIDE SEQUENCE [LARGE SCALE GENOMIC DNA]</scope>
    <source>
        <strain evidence="5 6">HBU206404</strain>
    </source>
</reference>
<evidence type="ECO:0000259" key="4">
    <source>
        <dbReference type="PROSITE" id="PS01031"/>
    </source>
</evidence>
<comment type="similarity">
    <text evidence="2 3">Belongs to the small heat shock protein (HSP20) family.</text>
</comment>
<dbReference type="Proteomes" id="UP000734823">
    <property type="component" value="Unassembled WGS sequence"/>
</dbReference>
<accession>A0ABR7KZI3</accession>
<evidence type="ECO:0000256" key="3">
    <source>
        <dbReference type="RuleBase" id="RU003616"/>
    </source>
</evidence>
<dbReference type="CDD" id="cd06464">
    <property type="entry name" value="ACD_sHsps-like"/>
    <property type="match status" value="1"/>
</dbReference>
<evidence type="ECO:0000313" key="6">
    <source>
        <dbReference type="Proteomes" id="UP000734823"/>
    </source>
</evidence>
<sequence>MTSIVPRSSMFPDLIRLMETFPFTDRHMVRVEDYFDDGRYVVRAEMPGLDAEKDIEISVANGELTIAAQRSEEKHTKSHTEFHYGSYGRTVTLPKGADSDHIKAGYDAGILTVEVPIKKVPEARQVPVSTTKK</sequence>
<keyword evidence="1" id="KW-0346">Stress response</keyword>
<protein>
    <submittedName>
        <fullName evidence="5">Hsp20/alpha crystallin family protein</fullName>
    </submittedName>
</protein>
<keyword evidence="6" id="KW-1185">Reference proteome</keyword>
<dbReference type="RefSeq" id="WP_187217895.1">
    <property type="nucleotide sequence ID" value="NZ_JABVED010000001.1"/>
</dbReference>
<dbReference type="PANTHER" id="PTHR46733">
    <property type="entry name" value="26.5 KDA HEAT SHOCK PROTEIN, MITOCHONDRIAL"/>
    <property type="match status" value="1"/>
</dbReference>
<proteinExistence type="inferred from homology"/>
<feature type="domain" description="SHSP" evidence="4">
    <location>
        <begin position="22"/>
        <end position="131"/>
    </location>
</feature>
<evidence type="ECO:0000256" key="1">
    <source>
        <dbReference type="ARBA" id="ARBA00023016"/>
    </source>
</evidence>
<dbReference type="PANTHER" id="PTHR46733:SF4">
    <property type="entry name" value="HEAT SHOCK PROTEIN 21, CHLOROPLASTIC"/>
    <property type="match status" value="1"/>
</dbReference>
<evidence type="ECO:0000256" key="2">
    <source>
        <dbReference type="PROSITE-ProRule" id="PRU00285"/>
    </source>
</evidence>
<evidence type="ECO:0000313" key="5">
    <source>
        <dbReference type="EMBL" id="MBC6445841.1"/>
    </source>
</evidence>
<dbReference type="PROSITE" id="PS01031">
    <property type="entry name" value="SHSP"/>
    <property type="match status" value="1"/>
</dbReference>
<dbReference type="InterPro" id="IPR044587">
    <property type="entry name" value="HSP21-like"/>
</dbReference>